<comment type="caution">
    <text evidence="2">The sequence shown here is derived from an EMBL/GenBank/DDBJ whole genome shotgun (WGS) entry which is preliminary data.</text>
</comment>
<protein>
    <submittedName>
        <fullName evidence="2">Uncharacterized protein</fullName>
    </submittedName>
</protein>
<evidence type="ECO:0000313" key="3">
    <source>
        <dbReference type="Proteomes" id="UP001172159"/>
    </source>
</evidence>
<accession>A0AA40BLA9</accession>
<organism evidence="2 3">
    <name type="scientific">Apiosordaria backusii</name>
    <dbReference type="NCBI Taxonomy" id="314023"/>
    <lineage>
        <taxon>Eukaryota</taxon>
        <taxon>Fungi</taxon>
        <taxon>Dikarya</taxon>
        <taxon>Ascomycota</taxon>
        <taxon>Pezizomycotina</taxon>
        <taxon>Sordariomycetes</taxon>
        <taxon>Sordariomycetidae</taxon>
        <taxon>Sordariales</taxon>
        <taxon>Lasiosphaeriaceae</taxon>
        <taxon>Apiosordaria</taxon>
    </lineage>
</organism>
<reference evidence="2" key="1">
    <citation type="submission" date="2023-06" db="EMBL/GenBank/DDBJ databases">
        <title>Genome-scale phylogeny and comparative genomics of the fungal order Sordariales.</title>
        <authorList>
            <consortium name="Lawrence Berkeley National Laboratory"/>
            <person name="Hensen N."/>
            <person name="Bonometti L."/>
            <person name="Westerberg I."/>
            <person name="Brannstrom I.O."/>
            <person name="Guillou S."/>
            <person name="Cros-Aarteil S."/>
            <person name="Calhoun S."/>
            <person name="Haridas S."/>
            <person name="Kuo A."/>
            <person name="Mondo S."/>
            <person name="Pangilinan J."/>
            <person name="Riley R."/>
            <person name="Labutti K."/>
            <person name="Andreopoulos B."/>
            <person name="Lipzen A."/>
            <person name="Chen C."/>
            <person name="Yanf M."/>
            <person name="Daum C."/>
            <person name="Ng V."/>
            <person name="Clum A."/>
            <person name="Steindorff A."/>
            <person name="Ohm R."/>
            <person name="Martin F."/>
            <person name="Silar P."/>
            <person name="Natvig D."/>
            <person name="Lalanne C."/>
            <person name="Gautier V."/>
            <person name="Ament-Velasquez S.L."/>
            <person name="Kruys A."/>
            <person name="Hutchinson M.I."/>
            <person name="Powell A.J."/>
            <person name="Barry K."/>
            <person name="Miller A.N."/>
            <person name="Grigoriev I.V."/>
            <person name="Debuchy R."/>
            <person name="Gladieux P."/>
            <person name="Thoren M.H."/>
            <person name="Johannesson H."/>
        </authorList>
    </citation>
    <scope>NUCLEOTIDE SEQUENCE</scope>
    <source>
        <strain evidence="2">CBS 540.89</strain>
    </source>
</reference>
<feature type="compositionally biased region" description="Polar residues" evidence="1">
    <location>
        <begin position="210"/>
        <end position="220"/>
    </location>
</feature>
<feature type="region of interest" description="Disordered" evidence="1">
    <location>
        <begin position="1"/>
        <end position="117"/>
    </location>
</feature>
<name>A0AA40BLA9_9PEZI</name>
<evidence type="ECO:0000313" key="2">
    <source>
        <dbReference type="EMBL" id="KAK0736211.1"/>
    </source>
</evidence>
<feature type="compositionally biased region" description="Basic and acidic residues" evidence="1">
    <location>
        <begin position="7"/>
        <end position="51"/>
    </location>
</feature>
<dbReference type="EMBL" id="JAUKTV010000006">
    <property type="protein sequence ID" value="KAK0736211.1"/>
    <property type="molecule type" value="Genomic_DNA"/>
</dbReference>
<gene>
    <name evidence="2" type="ORF">B0T21DRAFT_348297</name>
</gene>
<dbReference type="AlphaFoldDB" id="A0AA40BLA9"/>
<dbReference type="Proteomes" id="UP001172159">
    <property type="component" value="Unassembled WGS sequence"/>
</dbReference>
<keyword evidence="3" id="KW-1185">Reference proteome</keyword>
<sequence length="242" mass="27265">MSYFPDGYDRYYNDEPSGRLSDDYYRDMDRAQRETEPRRSTEYDNYHDSHKPSRRHHRSSGKSKKKPPKPRLPMEHTSETVASGSILPETDMSNFIVEPETESEEPAPQEGLGSSANPLPVEMEVAYPELTWAERLGFVATSTQPVPKGKERAPGQEGYDELYTVPHGSKACQMTGWVHKNKEWHLAENSAYGTGGLEGHSHGSTYYEDNPNQDLHSTGSGNIVYQYYKGSSGGSQMGYSQR</sequence>
<feature type="compositionally biased region" description="Basic residues" evidence="1">
    <location>
        <begin position="52"/>
        <end position="69"/>
    </location>
</feature>
<proteinExistence type="predicted"/>
<evidence type="ECO:0000256" key="1">
    <source>
        <dbReference type="SAM" id="MobiDB-lite"/>
    </source>
</evidence>
<feature type="region of interest" description="Disordered" evidence="1">
    <location>
        <begin position="196"/>
        <end position="220"/>
    </location>
</feature>